<proteinExistence type="predicted"/>
<organism evidence="1 2">
    <name type="scientific">Candidatus Abyssobacteria bacterium SURF_17</name>
    <dbReference type="NCBI Taxonomy" id="2093361"/>
    <lineage>
        <taxon>Bacteria</taxon>
        <taxon>Pseudomonadati</taxon>
        <taxon>Candidatus Hydrogenedentota</taxon>
        <taxon>Candidatus Abyssobacteria</taxon>
    </lineage>
</organism>
<evidence type="ECO:0000313" key="1">
    <source>
        <dbReference type="EMBL" id="RJP67781.1"/>
    </source>
</evidence>
<comment type="caution">
    <text evidence="1">The sequence shown here is derived from an EMBL/GenBank/DDBJ whole genome shotgun (WGS) entry which is preliminary data.</text>
</comment>
<sequence>MPTRVIISGAVEGLIDEAVFRRLTRWAGAIPGIIYGKHGKPFLLQRISGYNRVARTLPWLVLVDLDSDADCSPPMARLWLPHPSERMCFRIVVREIEAWLLADGERLARFLGVAPSLMPHNPEMLDDPKHTLVQIASSSRRREIRKDIVPRPRSHRAVGPAYNSRMIEFVSDARSGWRPDVAARSSDSLRRCMHRLQQLVRKPIYST</sequence>
<name>A0A419EUA8_9BACT</name>
<protein>
    <recommendedName>
        <fullName evidence="3">DUF4276 family protein</fullName>
    </recommendedName>
</protein>
<dbReference type="AlphaFoldDB" id="A0A419EUA8"/>
<evidence type="ECO:0008006" key="3">
    <source>
        <dbReference type="Google" id="ProtNLM"/>
    </source>
</evidence>
<reference evidence="1 2" key="1">
    <citation type="journal article" date="2017" name="ISME J.">
        <title>Energy and carbon metabolisms in a deep terrestrial subsurface fluid microbial community.</title>
        <authorList>
            <person name="Momper L."/>
            <person name="Jungbluth S.P."/>
            <person name="Lee M.D."/>
            <person name="Amend J.P."/>
        </authorList>
    </citation>
    <scope>NUCLEOTIDE SEQUENCE [LARGE SCALE GENOMIC DNA]</scope>
    <source>
        <strain evidence="1">SURF_17</strain>
    </source>
</reference>
<gene>
    <name evidence="1" type="ORF">C4532_14090</name>
</gene>
<dbReference type="Proteomes" id="UP000285961">
    <property type="component" value="Unassembled WGS sequence"/>
</dbReference>
<dbReference type="EMBL" id="QZKI01000099">
    <property type="protein sequence ID" value="RJP67781.1"/>
    <property type="molecule type" value="Genomic_DNA"/>
</dbReference>
<evidence type="ECO:0000313" key="2">
    <source>
        <dbReference type="Proteomes" id="UP000285961"/>
    </source>
</evidence>
<accession>A0A419EUA8</accession>